<dbReference type="InterPro" id="IPR013096">
    <property type="entry name" value="Cupin_2"/>
</dbReference>
<dbReference type="GeneID" id="300116265"/>
<gene>
    <name evidence="2" type="ORF">D0C37_19120</name>
</gene>
<dbReference type="AlphaFoldDB" id="A0A385DF02"/>
<dbReference type="RefSeq" id="WP_117349887.1">
    <property type="nucleotide sequence ID" value="NZ_CP031742.1"/>
</dbReference>
<organism evidence="2 3">
    <name type="scientific">Streptomyces koyangensis</name>
    <dbReference type="NCBI Taxonomy" id="188770"/>
    <lineage>
        <taxon>Bacteria</taxon>
        <taxon>Bacillati</taxon>
        <taxon>Actinomycetota</taxon>
        <taxon>Actinomycetes</taxon>
        <taxon>Kitasatosporales</taxon>
        <taxon>Streptomycetaceae</taxon>
        <taxon>Streptomyces</taxon>
        <taxon>Streptomyces aurantiacus group</taxon>
    </lineage>
</organism>
<evidence type="ECO:0000313" key="3">
    <source>
        <dbReference type="Proteomes" id="UP000259636"/>
    </source>
</evidence>
<evidence type="ECO:0000259" key="1">
    <source>
        <dbReference type="Pfam" id="PF07883"/>
    </source>
</evidence>
<accession>A0A385DF02</accession>
<dbReference type="Pfam" id="PF07883">
    <property type="entry name" value="Cupin_2"/>
    <property type="match status" value="1"/>
</dbReference>
<feature type="domain" description="Cupin type-2" evidence="1">
    <location>
        <begin position="36"/>
        <end position="101"/>
    </location>
</feature>
<name>A0A385DF02_9ACTN</name>
<evidence type="ECO:0000313" key="2">
    <source>
        <dbReference type="EMBL" id="AXQ56494.1"/>
    </source>
</evidence>
<dbReference type="Proteomes" id="UP000259636">
    <property type="component" value="Chromosome"/>
</dbReference>
<dbReference type="SUPFAM" id="SSF51182">
    <property type="entry name" value="RmlC-like cupins"/>
    <property type="match status" value="1"/>
</dbReference>
<dbReference type="Gene3D" id="2.60.120.10">
    <property type="entry name" value="Jelly Rolls"/>
    <property type="match status" value="1"/>
</dbReference>
<dbReference type="InterPro" id="IPR011051">
    <property type="entry name" value="RmlC_Cupin_sf"/>
</dbReference>
<protein>
    <submittedName>
        <fullName evidence="2">Cupin domain-containing protein</fullName>
    </submittedName>
</protein>
<proteinExistence type="predicted"/>
<dbReference type="InterPro" id="IPR014710">
    <property type="entry name" value="RmlC-like_jellyroll"/>
</dbReference>
<dbReference type="KEGG" id="sky:D0C37_19120"/>
<sequence length="124" mass="12628">MQVVAPSPAHVTATPNAVMTGLAAPSRGSAELSTWRVRMEAEAAGPVHTADREQVWTVLSGALEFTCEGEAATVSAGGTVILPAGATRRVRTGRGPAEALVAMAAGGTVTTPGSPEPRRLPWAE</sequence>
<dbReference type="EMBL" id="CP031742">
    <property type="protein sequence ID" value="AXQ56494.1"/>
    <property type="molecule type" value="Genomic_DNA"/>
</dbReference>
<reference evidence="2 3" key="1">
    <citation type="submission" date="2018-08" db="EMBL/GenBank/DDBJ databases">
        <authorList>
            <person name="Ferrada E.E."/>
            <person name="Latorre B.A."/>
        </authorList>
    </citation>
    <scope>NUCLEOTIDE SEQUENCE [LARGE SCALE GENOMIC DNA]</scope>
    <source>
        <strain evidence="2 3">VK-A60T</strain>
    </source>
</reference>